<reference evidence="1 2" key="1">
    <citation type="submission" date="2017-12" db="EMBL/GenBank/DDBJ databases">
        <title>Phylogenetic diversity of female urinary microbiome.</title>
        <authorList>
            <person name="Thomas-White K."/>
            <person name="Wolfe A.J."/>
        </authorList>
    </citation>
    <scope>NUCLEOTIDE SEQUENCE [LARGE SCALE GENOMIC DNA]</scope>
    <source>
        <strain evidence="1 2">UMB0064</strain>
    </source>
</reference>
<dbReference type="AlphaFoldDB" id="A0A2I1M1H5"/>
<sequence>MDIATLRTLLPEIRPTVDAEQFIYDMLHELFADNENVHIMVETSLDTSAVFHDDQQVLILFSCTAPRYATSNLHANRWKFTTSFTVITMNADYTFSFSAKLAELITAYPYTQQNVNTAGRAAAISQIAFERQASSNQMNGKALKERSADATFIVVDNIPL</sequence>
<evidence type="ECO:0000313" key="1">
    <source>
        <dbReference type="EMBL" id="PKZ13993.1"/>
    </source>
</evidence>
<accession>A0A2I1M1H5</accession>
<name>A0A2I1M1H5_9BIFI</name>
<dbReference type="RefSeq" id="WP_101541611.1">
    <property type="nucleotide sequence ID" value="NZ_PKGU01000007.1"/>
</dbReference>
<evidence type="ECO:0000313" key="2">
    <source>
        <dbReference type="Proteomes" id="UP000242263"/>
    </source>
</evidence>
<dbReference type="EMBL" id="PKGU01000007">
    <property type="protein sequence ID" value="PKZ13993.1"/>
    <property type="molecule type" value="Genomic_DNA"/>
</dbReference>
<gene>
    <name evidence="1" type="ORF">CYJ32_07590</name>
</gene>
<comment type="caution">
    <text evidence="1">The sequence shown here is derived from an EMBL/GenBank/DDBJ whole genome shotgun (WGS) entry which is preliminary data.</text>
</comment>
<proteinExistence type="predicted"/>
<dbReference type="Proteomes" id="UP000242263">
    <property type="component" value="Unassembled WGS sequence"/>
</dbReference>
<protein>
    <submittedName>
        <fullName evidence="1">Uncharacterized protein</fullName>
    </submittedName>
</protein>
<organism evidence="1 2">
    <name type="scientific">Alloscardovia omnicolens</name>
    <dbReference type="NCBI Taxonomy" id="419015"/>
    <lineage>
        <taxon>Bacteria</taxon>
        <taxon>Bacillati</taxon>
        <taxon>Actinomycetota</taxon>
        <taxon>Actinomycetes</taxon>
        <taxon>Bifidobacteriales</taxon>
        <taxon>Bifidobacteriaceae</taxon>
        <taxon>Alloscardovia</taxon>
    </lineage>
</organism>